<reference evidence="3" key="1">
    <citation type="submission" date="2017-02" db="UniProtKB">
        <authorList>
            <consortium name="WormBaseParasite"/>
        </authorList>
    </citation>
    <scope>IDENTIFICATION</scope>
</reference>
<dbReference type="EMBL" id="UYYF01000448">
    <property type="protein sequence ID" value="VDM98205.1"/>
    <property type="molecule type" value="Genomic_DNA"/>
</dbReference>
<gene>
    <name evidence="1" type="ORF">TCLT_LOCUS2313</name>
</gene>
<accession>A0A0N5CQ12</accession>
<dbReference type="AlphaFoldDB" id="A0A0N5CQ12"/>
<proteinExistence type="predicted"/>
<keyword evidence="2" id="KW-1185">Reference proteome</keyword>
<evidence type="ECO:0000313" key="2">
    <source>
        <dbReference type="Proteomes" id="UP000276776"/>
    </source>
</evidence>
<organism evidence="3">
    <name type="scientific">Thelazia callipaeda</name>
    <name type="common">Oriental eyeworm</name>
    <name type="synonym">Parasitic nematode</name>
    <dbReference type="NCBI Taxonomy" id="103827"/>
    <lineage>
        <taxon>Eukaryota</taxon>
        <taxon>Metazoa</taxon>
        <taxon>Ecdysozoa</taxon>
        <taxon>Nematoda</taxon>
        <taxon>Chromadorea</taxon>
        <taxon>Rhabditida</taxon>
        <taxon>Spirurina</taxon>
        <taxon>Spiruromorpha</taxon>
        <taxon>Thelazioidea</taxon>
        <taxon>Thelaziidae</taxon>
        <taxon>Thelazia</taxon>
    </lineage>
</organism>
<reference evidence="1 2" key="2">
    <citation type="submission" date="2018-11" db="EMBL/GenBank/DDBJ databases">
        <authorList>
            <consortium name="Pathogen Informatics"/>
        </authorList>
    </citation>
    <scope>NUCLEOTIDE SEQUENCE [LARGE SCALE GENOMIC DNA]</scope>
</reference>
<protein>
    <submittedName>
        <fullName evidence="1 3">Uncharacterized protein</fullName>
    </submittedName>
</protein>
<dbReference type="Proteomes" id="UP000276776">
    <property type="component" value="Unassembled WGS sequence"/>
</dbReference>
<evidence type="ECO:0000313" key="3">
    <source>
        <dbReference type="WBParaSite" id="TCLT_0000231201-mRNA-1"/>
    </source>
</evidence>
<name>A0A0N5CQ12_THECL</name>
<dbReference type="WBParaSite" id="TCLT_0000231201-mRNA-1">
    <property type="protein sequence ID" value="TCLT_0000231201-mRNA-1"/>
    <property type="gene ID" value="TCLT_0000231201"/>
</dbReference>
<dbReference type="OrthoDB" id="5793851at2759"/>
<evidence type="ECO:0000313" key="1">
    <source>
        <dbReference type="EMBL" id="VDM98205.1"/>
    </source>
</evidence>
<sequence length="283" mass="32422">MSLSCSRAKRIYGPDRQAYVKVEYGEIIDRPLHHRRCEPQSEESVLVQNLDRECRRSIRKGEKNPREAHSEGLDKMAEIEASFSGDENVQGSLQKLFPSWERVKAAYFRQRDLLKKATIAAELEENSYQTVAEGSDMGRFEEIDSCDGFIQPASAAIELTPEMSVLKDQLLYDLQIAIRREVNRAVTRTTSALEQRFDLKIMQIFDEVFRMHSEEVAAESGVDEYALQDFPSTSTATSSSKRRRLESAGLNEKVNDTPFSIPACYLKRRIEIKEDSKKRDSHM</sequence>